<keyword evidence="6" id="KW-0805">Transcription regulation</keyword>
<dbReference type="GO" id="GO:0005654">
    <property type="term" value="C:nucleoplasm"/>
    <property type="evidence" value="ECO:0007669"/>
    <property type="project" value="UniProtKB-SubCell"/>
</dbReference>
<dbReference type="Pfam" id="PF05485">
    <property type="entry name" value="THAP"/>
    <property type="match status" value="1"/>
</dbReference>
<dbReference type="GO" id="GO:0008270">
    <property type="term" value="F:zinc ion binding"/>
    <property type="evidence" value="ECO:0007669"/>
    <property type="project" value="UniProtKB-KW"/>
</dbReference>
<keyword evidence="7" id="KW-0175">Coiled coil</keyword>
<proteinExistence type="inferred from homology"/>
<feature type="domain" description="THAP-type" evidence="13">
    <location>
        <begin position="1"/>
        <end position="81"/>
    </location>
</feature>
<keyword evidence="11" id="KW-0131">Cell cycle</keyword>
<dbReference type="EMBL" id="CARXXK010000002">
    <property type="protein sequence ID" value="CAI6356186.1"/>
    <property type="molecule type" value="Genomic_DNA"/>
</dbReference>
<dbReference type="InterPro" id="IPR006612">
    <property type="entry name" value="THAP_Znf"/>
</dbReference>
<dbReference type="Proteomes" id="UP001160148">
    <property type="component" value="Unassembled WGS sequence"/>
</dbReference>
<evidence type="ECO:0000256" key="5">
    <source>
        <dbReference type="ARBA" id="ARBA00022833"/>
    </source>
</evidence>
<comment type="caution">
    <text evidence="14">The sequence shown here is derived from an EMBL/GenBank/DDBJ whole genome shotgun (WGS) entry which is preliminary data.</text>
</comment>
<evidence type="ECO:0000256" key="6">
    <source>
        <dbReference type="ARBA" id="ARBA00023015"/>
    </source>
</evidence>
<keyword evidence="5" id="KW-0862">Zinc</keyword>
<dbReference type="SUPFAM" id="SSF57716">
    <property type="entry name" value="Glucocorticoid receptor-like (DNA-binding domain)"/>
    <property type="match status" value="1"/>
</dbReference>
<evidence type="ECO:0000259" key="13">
    <source>
        <dbReference type="PROSITE" id="PS50950"/>
    </source>
</evidence>
<evidence type="ECO:0000256" key="10">
    <source>
        <dbReference type="ARBA" id="ARBA00023242"/>
    </source>
</evidence>
<dbReference type="PANTHER" id="PTHR46600">
    <property type="entry name" value="THAP DOMAIN-CONTAINING"/>
    <property type="match status" value="1"/>
</dbReference>
<keyword evidence="9" id="KW-0804">Transcription</keyword>
<dbReference type="InterPro" id="IPR026516">
    <property type="entry name" value="THAP1/10"/>
</dbReference>
<name>A0AAV0WKZ3_9HEMI</name>
<evidence type="ECO:0000256" key="8">
    <source>
        <dbReference type="ARBA" id="ARBA00023125"/>
    </source>
</evidence>
<evidence type="ECO:0000256" key="11">
    <source>
        <dbReference type="ARBA" id="ARBA00023306"/>
    </source>
</evidence>
<evidence type="ECO:0000256" key="12">
    <source>
        <dbReference type="PROSITE-ProRule" id="PRU00309"/>
    </source>
</evidence>
<keyword evidence="4 12" id="KW-0863">Zinc-finger</keyword>
<dbReference type="PROSITE" id="PS50950">
    <property type="entry name" value="ZF_THAP"/>
    <property type="match status" value="1"/>
</dbReference>
<evidence type="ECO:0000313" key="15">
    <source>
        <dbReference type="Proteomes" id="UP001160148"/>
    </source>
</evidence>
<dbReference type="PANTHER" id="PTHR46600:SF1">
    <property type="entry name" value="THAP DOMAIN-CONTAINING PROTEIN 1"/>
    <property type="match status" value="1"/>
</dbReference>
<evidence type="ECO:0000313" key="14">
    <source>
        <dbReference type="EMBL" id="CAI6356186.1"/>
    </source>
</evidence>
<comment type="subcellular location">
    <subcellularLocation>
        <location evidence="1">Nucleus</location>
        <location evidence="1">Nucleoplasm</location>
    </subcellularLocation>
</comment>
<accession>A0AAV0WKZ3</accession>
<keyword evidence="10" id="KW-0539">Nucleus</keyword>
<keyword evidence="15" id="KW-1185">Reference proteome</keyword>
<dbReference type="AlphaFoldDB" id="A0AAV0WKZ3"/>
<reference evidence="14 15" key="1">
    <citation type="submission" date="2023-01" db="EMBL/GenBank/DDBJ databases">
        <authorList>
            <person name="Whitehead M."/>
        </authorList>
    </citation>
    <scope>NUCLEOTIDE SEQUENCE [LARGE SCALE GENOMIC DNA]</scope>
</reference>
<gene>
    <name evidence="14" type="ORF">MEUPH1_LOCUS11942</name>
</gene>
<evidence type="ECO:0000256" key="7">
    <source>
        <dbReference type="ARBA" id="ARBA00023054"/>
    </source>
</evidence>
<protein>
    <recommendedName>
        <fullName evidence="13">THAP-type domain-containing protein</fullName>
    </recommendedName>
</protein>
<organism evidence="14 15">
    <name type="scientific">Macrosiphum euphorbiae</name>
    <name type="common">potato aphid</name>
    <dbReference type="NCBI Taxonomy" id="13131"/>
    <lineage>
        <taxon>Eukaryota</taxon>
        <taxon>Metazoa</taxon>
        <taxon>Ecdysozoa</taxon>
        <taxon>Arthropoda</taxon>
        <taxon>Hexapoda</taxon>
        <taxon>Insecta</taxon>
        <taxon>Pterygota</taxon>
        <taxon>Neoptera</taxon>
        <taxon>Paraneoptera</taxon>
        <taxon>Hemiptera</taxon>
        <taxon>Sternorrhyncha</taxon>
        <taxon>Aphidomorpha</taxon>
        <taxon>Aphidoidea</taxon>
        <taxon>Aphididae</taxon>
        <taxon>Macrosiphini</taxon>
        <taxon>Macrosiphum</taxon>
    </lineage>
</organism>
<evidence type="ECO:0000256" key="3">
    <source>
        <dbReference type="ARBA" id="ARBA00022723"/>
    </source>
</evidence>
<sequence>MKVFSIKGCKTTIKEEGIKMHGIPKGNIGDQWVHQIRQFQPDFQQTKYSVICSKHFIESAYFEGGIYGKKVLDKSALPSLFKKPINKNLFPSENNDVVEVFPDNLNVTFVSDSECQLDKQNTQCMIPEQMVFKDSDESINSAIIDKPMPIKSMKRKFYARDFKSIDDIESPNSRLKYWIASKNEHENHIKKNQTTEIS</sequence>
<keyword evidence="8 12" id="KW-0238">DNA-binding</keyword>
<keyword evidence="3" id="KW-0479">Metal-binding</keyword>
<comment type="similarity">
    <text evidence="2">Belongs to the THAP1 family.</text>
</comment>
<evidence type="ECO:0000256" key="1">
    <source>
        <dbReference type="ARBA" id="ARBA00004642"/>
    </source>
</evidence>
<evidence type="ECO:0000256" key="9">
    <source>
        <dbReference type="ARBA" id="ARBA00023163"/>
    </source>
</evidence>
<evidence type="ECO:0000256" key="4">
    <source>
        <dbReference type="ARBA" id="ARBA00022771"/>
    </source>
</evidence>
<dbReference type="GO" id="GO:0043565">
    <property type="term" value="F:sequence-specific DNA binding"/>
    <property type="evidence" value="ECO:0007669"/>
    <property type="project" value="InterPro"/>
</dbReference>
<dbReference type="SMART" id="SM00980">
    <property type="entry name" value="THAP"/>
    <property type="match status" value="1"/>
</dbReference>
<evidence type="ECO:0000256" key="2">
    <source>
        <dbReference type="ARBA" id="ARBA00006177"/>
    </source>
</evidence>